<dbReference type="EMBL" id="QXGF01010184">
    <property type="protein sequence ID" value="KAE8916485.1"/>
    <property type="molecule type" value="Genomic_DNA"/>
</dbReference>
<proteinExistence type="predicted"/>
<feature type="signal peptide" evidence="1">
    <location>
        <begin position="1"/>
        <end position="17"/>
    </location>
</feature>
<dbReference type="Proteomes" id="UP000437068">
    <property type="component" value="Unassembled WGS sequence"/>
</dbReference>
<evidence type="ECO:0000313" key="13">
    <source>
        <dbReference type="Proteomes" id="UP000433483"/>
    </source>
</evidence>
<feature type="chain" id="PRO_5036163438" evidence="1">
    <location>
        <begin position="18"/>
        <end position="64"/>
    </location>
</feature>
<evidence type="ECO:0000313" key="15">
    <source>
        <dbReference type="Proteomes" id="UP000440367"/>
    </source>
</evidence>
<dbReference type="Proteomes" id="UP000441208">
    <property type="component" value="Unassembled WGS sequence"/>
</dbReference>
<dbReference type="EMBL" id="QXFW01011427">
    <property type="protein sequence ID" value="KAE8951917.1"/>
    <property type="molecule type" value="Genomic_DNA"/>
</dbReference>
<dbReference type="EMBL" id="QXGC01006780">
    <property type="protein sequence ID" value="KAE9161662.1"/>
    <property type="molecule type" value="Genomic_DNA"/>
</dbReference>
<dbReference type="Proteomes" id="UP000440732">
    <property type="component" value="Unassembled WGS sequence"/>
</dbReference>
<keyword evidence="13" id="KW-1185">Reference proteome</keyword>
<dbReference type="EMBL" id="QXGD01010030">
    <property type="protein sequence ID" value="KAE9157345.1"/>
    <property type="molecule type" value="Genomic_DNA"/>
</dbReference>
<comment type="caution">
    <text evidence="2">The sequence shown here is derived from an EMBL/GenBank/DDBJ whole genome shotgun (WGS) entry which is preliminary data.</text>
</comment>
<dbReference type="AlphaFoldDB" id="A0A6A3D661"/>
<evidence type="ECO:0000313" key="7">
    <source>
        <dbReference type="EMBL" id="KAE9157345.1"/>
    </source>
</evidence>
<evidence type="ECO:0000313" key="12">
    <source>
        <dbReference type="Proteomes" id="UP000429523"/>
    </source>
</evidence>
<evidence type="ECO:0000313" key="14">
    <source>
        <dbReference type="Proteomes" id="UP000437068"/>
    </source>
</evidence>
<evidence type="ECO:0000313" key="20">
    <source>
        <dbReference type="Proteomes" id="UP000486351"/>
    </source>
</evidence>
<protein>
    <submittedName>
        <fullName evidence="2">Uncharacterized protein</fullName>
    </submittedName>
</protein>
<evidence type="ECO:0000256" key="1">
    <source>
        <dbReference type="SAM" id="SignalP"/>
    </source>
</evidence>
<dbReference type="EMBL" id="QXGE01011556">
    <property type="protein sequence ID" value="KAE9258820.1"/>
    <property type="molecule type" value="Genomic_DNA"/>
</dbReference>
<evidence type="ECO:0000313" key="8">
    <source>
        <dbReference type="EMBL" id="KAE9161662.1"/>
    </source>
</evidence>
<evidence type="ECO:0000313" key="11">
    <source>
        <dbReference type="EMBL" id="KAE9268485.1"/>
    </source>
</evidence>
<dbReference type="Proteomes" id="UP000429523">
    <property type="component" value="Unassembled WGS sequence"/>
</dbReference>
<evidence type="ECO:0000313" key="4">
    <source>
        <dbReference type="EMBL" id="KAE9053204.1"/>
    </source>
</evidence>
<evidence type="ECO:0000313" key="2">
    <source>
        <dbReference type="EMBL" id="KAE8916485.1"/>
    </source>
</evidence>
<dbReference type="EMBL" id="QXFX01011383">
    <property type="protein sequence ID" value="KAE9053204.1"/>
    <property type="molecule type" value="Genomic_DNA"/>
</dbReference>
<dbReference type="EMBL" id="QXFY01006533">
    <property type="protein sequence ID" value="KAE9268485.1"/>
    <property type="molecule type" value="Genomic_DNA"/>
</dbReference>
<dbReference type="Proteomes" id="UP000440367">
    <property type="component" value="Unassembled WGS sequence"/>
</dbReference>
<dbReference type="Proteomes" id="UP000486351">
    <property type="component" value="Unassembled WGS sequence"/>
</dbReference>
<organism evidence="2 12">
    <name type="scientific">Phytophthora fragariae</name>
    <dbReference type="NCBI Taxonomy" id="53985"/>
    <lineage>
        <taxon>Eukaryota</taxon>
        <taxon>Sar</taxon>
        <taxon>Stramenopiles</taxon>
        <taxon>Oomycota</taxon>
        <taxon>Peronosporomycetes</taxon>
        <taxon>Peronosporales</taxon>
        <taxon>Peronosporaceae</taxon>
        <taxon>Phytophthora</taxon>
    </lineage>
</organism>
<evidence type="ECO:0000313" key="5">
    <source>
        <dbReference type="EMBL" id="KAE9053761.1"/>
    </source>
</evidence>
<sequence>MGRKFLLSLTVLKKTCALSYIHGACAVIHVCTWMLTASKHNACMFSVTVVILSTCINNDYGKKT</sequence>
<evidence type="ECO:0000313" key="6">
    <source>
        <dbReference type="EMBL" id="KAE9061598.1"/>
    </source>
</evidence>
<evidence type="ECO:0000313" key="21">
    <source>
        <dbReference type="Proteomes" id="UP000488956"/>
    </source>
</evidence>
<keyword evidence="1" id="KW-0732">Signal</keyword>
<dbReference type="EMBL" id="QXFZ01010582">
    <property type="protein sequence ID" value="KAE9053761.1"/>
    <property type="molecule type" value="Genomic_DNA"/>
</dbReference>
<evidence type="ECO:0000313" key="16">
    <source>
        <dbReference type="Proteomes" id="UP000440732"/>
    </source>
</evidence>
<dbReference type="Proteomes" id="UP000433483">
    <property type="component" value="Unassembled WGS sequence"/>
</dbReference>
<reference evidence="12 13" key="1">
    <citation type="submission" date="2018-08" db="EMBL/GenBank/DDBJ databases">
        <title>Genomic investigation of the strawberry pathogen Phytophthora fragariae indicates pathogenicity is determined by transcriptional variation in three key races.</title>
        <authorList>
            <person name="Adams T.M."/>
            <person name="Armitage A.D."/>
            <person name="Sobczyk M.K."/>
            <person name="Bates H.J."/>
            <person name="Dunwell J.M."/>
            <person name="Nellist C.F."/>
            <person name="Harrison R.J."/>
        </authorList>
    </citation>
    <scope>NUCLEOTIDE SEQUENCE [LARGE SCALE GENOMIC DNA]</scope>
    <source>
        <strain evidence="10 14">A4</strain>
        <strain evidence="7 15">BC-1</strain>
        <strain evidence="8 19">BC-23</strain>
        <strain evidence="9 13">NOV-27</strain>
        <strain evidence="6 16">NOV-5</strain>
        <strain evidence="5 17">NOV-71</strain>
        <strain evidence="11 20">NOV-77</strain>
        <strain evidence="2 12">NOV-9</strain>
        <strain evidence="4 21">ONT-3</strain>
        <strain evidence="3 18">SCRP245</strain>
    </source>
</reference>
<dbReference type="EMBL" id="QXGB01000611">
    <property type="protein sequence ID" value="KAE9209165.1"/>
    <property type="molecule type" value="Genomic_DNA"/>
</dbReference>
<dbReference type="Proteomes" id="UP000488956">
    <property type="component" value="Unassembled WGS sequence"/>
</dbReference>
<name>A0A6A3D661_9STRA</name>
<accession>A0A6A3D661</accession>
<evidence type="ECO:0000313" key="10">
    <source>
        <dbReference type="EMBL" id="KAE9258820.1"/>
    </source>
</evidence>
<evidence type="ECO:0000313" key="9">
    <source>
        <dbReference type="EMBL" id="KAE9209165.1"/>
    </source>
</evidence>
<dbReference type="EMBL" id="QXGA01006917">
    <property type="protein sequence ID" value="KAE9061598.1"/>
    <property type="molecule type" value="Genomic_DNA"/>
</dbReference>
<gene>
    <name evidence="10" type="ORF">PF001_g33237</name>
    <name evidence="7" type="ORF">PF002_g33390</name>
    <name evidence="8" type="ORF">PF004_g30751</name>
    <name evidence="9" type="ORF">PF005_g11934</name>
    <name evidence="6" type="ORF">PF006_g31356</name>
    <name evidence="5" type="ORF">PF007_g32853</name>
    <name evidence="11" type="ORF">PF008_g31107</name>
    <name evidence="2" type="ORF">PF009_g33192</name>
    <name evidence="4" type="ORF">PF010_g33008</name>
    <name evidence="3" type="ORF">PF011_g32846</name>
</gene>
<dbReference type="Proteomes" id="UP000476176">
    <property type="component" value="Unassembled WGS sequence"/>
</dbReference>
<evidence type="ECO:0000313" key="17">
    <source>
        <dbReference type="Proteomes" id="UP000441208"/>
    </source>
</evidence>
<evidence type="ECO:0000313" key="18">
    <source>
        <dbReference type="Proteomes" id="UP000460718"/>
    </source>
</evidence>
<dbReference type="Proteomes" id="UP000460718">
    <property type="component" value="Unassembled WGS sequence"/>
</dbReference>
<evidence type="ECO:0000313" key="19">
    <source>
        <dbReference type="Proteomes" id="UP000476176"/>
    </source>
</evidence>
<evidence type="ECO:0000313" key="3">
    <source>
        <dbReference type="EMBL" id="KAE8951917.1"/>
    </source>
</evidence>